<sequence length="172" mass="17317">MARYFVCIMLALCLLSTASSPACAELTRDVTVSADVVPGCRIATTSNGSLGNADFGSHSGTSTSTVNAAVVGATGAGLRIECTPGITLGIAADAGAHAVSGQRHLAGPASSTPIPYDLYANGGTTPWTSNTVSLGFTQGGTIQIFPITARVTLPGNARAGSYTDTVHVTLTW</sequence>
<organism evidence="3 4">
    <name type="scientific">Sphingobium algorifonticola</name>
    <dbReference type="NCBI Taxonomy" id="2008318"/>
    <lineage>
        <taxon>Bacteria</taxon>
        <taxon>Pseudomonadati</taxon>
        <taxon>Pseudomonadota</taxon>
        <taxon>Alphaproteobacteria</taxon>
        <taxon>Sphingomonadales</taxon>
        <taxon>Sphingomonadaceae</taxon>
        <taxon>Sphingobium</taxon>
    </lineage>
</organism>
<protein>
    <submittedName>
        <fullName evidence="3">SCPU domain-containing protein</fullName>
    </submittedName>
</protein>
<dbReference type="InterPro" id="IPR007893">
    <property type="entry name" value="Spore_coat_U/FanG"/>
</dbReference>
<evidence type="ECO:0000313" key="3">
    <source>
        <dbReference type="EMBL" id="RVT43824.1"/>
    </source>
</evidence>
<dbReference type="OrthoDB" id="7569754at2"/>
<dbReference type="Pfam" id="PF05229">
    <property type="entry name" value="SCPU"/>
    <property type="match status" value="1"/>
</dbReference>
<feature type="signal peptide" evidence="1">
    <location>
        <begin position="1"/>
        <end position="24"/>
    </location>
</feature>
<accession>A0A437JD74</accession>
<dbReference type="SMART" id="SM00972">
    <property type="entry name" value="SCPU"/>
    <property type="match status" value="1"/>
</dbReference>
<evidence type="ECO:0000313" key="4">
    <source>
        <dbReference type="Proteomes" id="UP000282977"/>
    </source>
</evidence>
<keyword evidence="4" id="KW-1185">Reference proteome</keyword>
<dbReference type="Proteomes" id="UP000282977">
    <property type="component" value="Unassembled WGS sequence"/>
</dbReference>
<evidence type="ECO:0000259" key="2">
    <source>
        <dbReference type="Pfam" id="PF05229"/>
    </source>
</evidence>
<evidence type="ECO:0000256" key="1">
    <source>
        <dbReference type="SAM" id="SignalP"/>
    </source>
</evidence>
<dbReference type="InterPro" id="IPR053167">
    <property type="entry name" value="Spore_coat_component"/>
</dbReference>
<reference evidence="3 4" key="1">
    <citation type="submission" date="2019-01" db="EMBL/GenBank/DDBJ databases">
        <authorList>
            <person name="Chen W.-M."/>
        </authorList>
    </citation>
    <scope>NUCLEOTIDE SEQUENCE [LARGE SCALE GENOMIC DNA]</scope>
    <source>
        <strain evidence="3 4">TLA-22</strain>
    </source>
</reference>
<gene>
    <name evidence="3" type="ORF">ENE74_04305</name>
</gene>
<dbReference type="AlphaFoldDB" id="A0A437JD74"/>
<feature type="chain" id="PRO_5019369339" evidence="1">
    <location>
        <begin position="25"/>
        <end position="172"/>
    </location>
</feature>
<dbReference type="EMBL" id="RZUL01000001">
    <property type="protein sequence ID" value="RVT43824.1"/>
    <property type="molecule type" value="Genomic_DNA"/>
</dbReference>
<dbReference type="RefSeq" id="WP_127689363.1">
    <property type="nucleotide sequence ID" value="NZ_RZUL01000001.1"/>
</dbReference>
<dbReference type="PANTHER" id="PTHR37089">
    <property type="entry name" value="PROTEIN U-RELATED"/>
    <property type="match status" value="1"/>
</dbReference>
<keyword evidence="1" id="KW-0732">Signal</keyword>
<proteinExistence type="predicted"/>
<comment type="caution">
    <text evidence="3">The sequence shown here is derived from an EMBL/GenBank/DDBJ whole genome shotgun (WGS) entry which is preliminary data.</text>
</comment>
<name>A0A437JD74_9SPHN</name>
<feature type="domain" description="Spore coat protein U/FanG" evidence="2">
    <location>
        <begin position="27"/>
        <end position="169"/>
    </location>
</feature>